<organism evidence="14 15">
    <name type="scientific">Lederbergia lenta</name>
    <name type="common">Bacillus lentus</name>
    <dbReference type="NCBI Taxonomy" id="1467"/>
    <lineage>
        <taxon>Bacteria</taxon>
        <taxon>Bacillati</taxon>
        <taxon>Bacillota</taxon>
        <taxon>Bacilli</taxon>
        <taxon>Bacillales</taxon>
        <taxon>Bacillaceae</taxon>
        <taxon>Lederbergia</taxon>
    </lineage>
</organism>
<dbReference type="EC" id="3.2.1.89" evidence="9"/>
<dbReference type="PANTHER" id="PTHR34983:SF2">
    <property type="entry name" value="ENDO-BETA-1,4-GALACTANASE"/>
    <property type="match status" value="1"/>
</dbReference>
<gene>
    <name evidence="14" type="primary">yvfO</name>
    <name evidence="14" type="ORF">NCTC4824_03714</name>
</gene>
<dbReference type="Pfam" id="PF07745">
    <property type="entry name" value="Glyco_hydro_53"/>
    <property type="match status" value="1"/>
</dbReference>
<feature type="transmembrane region" description="Helical" evidence="11">
    <location>
        <begin position="888"/>
        <end position="907"/>
    </location>
</feature>
<keyword evidence="4" id="KW-0964">Secreted</keyword>
<name>A0A2X4WHK1_LEDLE</name>
<dbReference type="STRING" id="1348624.GCA_001591545_03218"/>
<dbReference type="AlphaFoldDB" id="A0A2X4WHK1"/>
<dbReference type="NCBIfam" id="TIGR01167">
    <property type="entry name" value="LPXTG_anchor"/>
    <property type="match status" value="1"/>
</dbReference>
<evidence type="ECO:0000259" key="13">
    <source>
        <dbReference type="Pfam" id="PF07532"/>
    </source>
</evidence>
<evidence type="ECO:0000256" key="1">
    <source>
        <dbReference type="ARBA" id="ARBA00004168"/>
    </source>
</evidence>
<evidence type="ECO:0000313" key="14">
    <source>
        <dbReference type="EMBL" id="SQI62631.1"/>
    </source>
</evidence>
<keyword evidence="5" id="KW-0732">Signal</keyword>
<dbReference type="Gene3D" id="3.20.20.80">
    <property type="entry name" value="Glycosidases"/>
    <property type="match status" value="1"/>
</dbReference>
<keyword evidence="8 9" id="KW-0326">Glycosidase</keyword>
<dbReference type="InterPro" id="IPR019931">
    <property type="entry name" value="LPXTG_anchor"/>
</dbReference>
<keyword evidence="7" id="KW-0572">Peptidoglycan-anchor</keyword>
<comment type="subcellular location">
    <subcellularLocation>
        <location evidence="1">Secreted</location>
        <location evidence="1">Cell wall</location>
        <topology evidence="1">Peptidoglycan-anchor</topology>
    </subcellularLocation>
</comment>
<evidence type="ECO:0000256" key="10">
    <source>
        <dbReference type="SAM" id="MobiDB-lite"/>
    </source>
</evidence>
<evidence type="ECO:0000256" key="9">
    <source>
        <dbReference type="RuleBase" id="RU361192"/>
    </source>
</evidence>
<feature type="region of interest" description="Disordered" evidence="10">
    <location>
        <begin position="817"/>
        <end position="880"/>
    </location>
</feature>
<dbReference type="Pfam" id="PF07532">
    <property type="entry name" value="Big_4"/>
    <property type="match status" value="1"/>
</dbReference>
<dbReference type="SUPFAM" id="SSF51445">
    <property type="entry name" value="(Trans)glycosidases"/>
    <property type="match status" value="1"/>
</dbReference>
<dbReference type="PANTHER" id="PTHR34983">
    <property type="entry name" value="ARABINOGALACTAN ENDO-BETA-1,4-GALACTANASE A"/>
    <property type="match status" value="1"/>
</dbReference>
<dbReference type="Gene3D" id="2.60.120.260">
    <property type="entry name" value="Galactose-binding domain-like"/>
    <property type="match status" value="2"/>
</dbReference>
<evidence type="ECO:0000256" key="6">
    <source>
        <dbReference type="ARBA" id="ARBA00022801"/>
    </source>
</evidence>
<sequence>MKIFKLVLSVLIALMIIISPFSVHKSVGMAAVQENYIINGGFESNFWDDGTWQVDNLNADVQYFAYSADTWIDVDEGEHAINYWMKEEGSESKSFTISQTIAALPAGSYELSIKTMGGEGNETGHVKLFAGEKTIDAVATSGYNAWDTINLSFTLEEETTNLQVGATVTGAANAWGYLDSFNLTAKNTDISEPVEAEIFVKKVSGLSEDFIKGVDVSSIISLEDSGVKFYNTSGIEQDIFTTLSESGVNYIRVRVWDDPYDSKGNGYGGGNNDLEKAIKIGKRATANGMKLLVDYHYSDFWADPAKQAAPKAWEHLSFEDKKTAVYQYTKESLQTLLDAGVDIGMVQVGNETNGKFVGESDWTKMSELFNAGSKAIREVDANIAVALHFTNPETGGRYETIAETLNKNKVDYDVFASSYYPFWHGTLDNLTSVLKNIADTYGKKVMVAETSYTYTYEDGDGHGNTAPKETGQTLNYPITVQGQANAVRDVMEAVVNVGDAGIGVFYWEPAWIPVGPANQLEGNKGMWEKFGSGWATSFAAEYDSEDAGAWYGGSAVDNQALFDFNGHPLPSLNVFNYVHTGAVARLEINEIKDISLSVVLGEKVELPETVTVTYNDGSSGFASVTWDTAALEQAIKDGVGTYLIEGIVDGGAKIKANLQIKPENYVLNPSFEELDRSMWKIEYGNDDAPHTDYQQKASDAKSGEYSLHFHSADAIDFTIEQTINGLKPGYYNLSMFLQGGDAEDSDMAIYAIANNVEYRTKTSVNGWVNWSNPEIDNILVVDGMVTIGASIKAAGGAWGSLDDFYLYRVGDYEEEIKEEEIKEEEAPKESESDGNQTGDGKGNEKNQASNNVEKDNKPAPSDLKNTSKSPVIETKKGKSLPNTATNTYNMLLIGLFLIATGGLTILWKKKYNRRSEK</sequence>
<dbReference type="InterPro" id="IPR017853">
    <property type="entry name" value="GH"/>
</dbReference>
<protein>
    <recommendedName>
        <fullName evidence="9">Arabinogalactan endo-beta-1,4-galactanase</fullName>
        <ecNumber evidence="9">3.2.1.89</ecNumber>
    </recommendedName>
</protein>
<keyword evidence="6 9" id="KW-0378">Hydrolase</keyword>
<keyword evidence="3" id="KW-0134">Cell wall</keyword>
<keyword evidence="11" id="KW-1133">Transmembrane helix</keyword>
<evidence type="ECO:0000256" key="4">
    <source>
        <dbReference type="ARBA" id="ARBA00022525"/>
    </source>
</evidence>
<dbReference type="EMBL" id="LS483476">
    <property type="protein sequence ID" value="SQI62631.1"/>
    <property type="molecule type" value="Genomic_DNA"/>
</dbReference>
<evidence type="ECO:0000313" key="15">
    <source>
        <dbReference type="Proteomes" id="UP000249134"/>
    </source>
</evidence>
<proteinExistence type="inferred from homology"/>
<dbReference type="GO" id="GO:0015926">
    <property type="term" value="F:glucosidase activity"/>
    <property type="evidence" value="ECO:0007669"/>
    <property type="project" value="InterPro"/>
</dbReference>
<evidence type="ECO:0000259" key="12">
    <source>
        <dbReference type="Pfam" id="PF00746"/>
    </source>
</evidence>
<dbReference type="Proteomes" id="UP000249134">
    <property type="component" value="Chromosome 1"/>
</dbReference>
<comment type="catalytic activity">
    <reaction evidence="9">
        <text>The enzyme specifically hydrolyzes (1-&gt;4)-beta-D-galactosidic linkages in type I arabinogalactans.</text>
        <dbReference type="EC" id="3.2.1.89"/>
    </reaction>
</comment>
<keyword evidence="11" id="KW-0812">Transmembrane</keyword>
<evidence type="ECO:0000256" key="2">
    <source>
        <dbReference type="ARBA" id="ARBA00010687"/>
    </source>
</evidence>
<evidence type="ECO:0000256" key="11">
    <source>
        <dbReference type="SAM" id="Phobius"/>
    </source>
</evidence>
<accession>A0A2X4WHK1</accession>
<dbReference type="Pfam" id="PF00746">
    <property type="entry name" value="Gram_pos_anchor"/>
    <property type="match status" value="1"/>
</dbReference>
<dbReference type="KEGG" id="blen:NCTC4824_03714"/>
<evidence type="ECO:0000256" key="3">
    <source>
        <dbReference type="ARBA" id="ARBA00022512"/>
    </source>
</evidence>
<evidence type="ECO:0000256" key="7">
    <source>
        <dbReference type="ARBA" id="ARBA00023088"/>
    </source>
</evidence>
<dbReference type="InterPro" id="IPR011683">
    <property type="entry name" value="Glyco_hydro_53"/>
</dbReference>
<keyword evidence="15" id="KW-1185">Reference proteome</keyword>
<dbReference type="InterPro" id="IPR011081">
    <property type="entry name" value="Big_4"/>
</dbReference>
<evidence type="ECO:0000256" key="8">
    <source>
        <dbReference type="ARBA" id="ARBA00023295"/>
    </source>
</evidence>
<feature type="domain" description="Bacterial Ig-like" evidence="13">
    <location>
        <begin position="591"/>
        <end position="650"/>
    </location>
</feature>
<dbReference type="GO" id="GO:0031218">
    <property type="term" value="F:arabinogalactan endo-1,4-beta-galactosidase activity"/>
    <property type="evidence" value="ECO:0007669"/>
    <property type="project" value="UniProtKB-EC"/>
</dbReference>
<feature type="domain" description="Gram-positive cocci surface proteins LPxTG" evidence="12">
    <location>
        <begin position="873"/>
        <end position="910"/>
    </location>
</feature>
<dbReference type="GO" id="GO:0045490">
    <property type="term" value="P:pectin catabolic process"/>
    <property type="evidence" value="ECO:0007669"/>
    <property type="project" value="TreeGrafter"/>
</dbReference>
<reference evidence="14 15" key="1">
    <citation type="submission" date="2018-06" db="EMBL/GenBank/DDBJ databases">
        <authorList>
            <consortium name="Pathogen Informatics"/>
            <person name="Doyle S."/>
        </authorList>
    </citation>
    <scope>NUCLEOTIDE SEQUENCE [LARGE SCALE GENOMIC DNA]</scope>
    <source>
        <strain evidence="14 15">NCTC4824</strain>
    </source>
</reference>
<keyword evidence="11" id="KW-0472">Membrane</keyword>
<comment type="similarity">
    <text evidence="2 9">Belongs to the glycosyl hydrolase 53 family.</text>
</comment>
<evidence type="ECO:0000256" key="5">
    <source>
        <dbReference type="ARBA" id="ARBA00022729"/>
    </source>
</evidence>